<dbReference type="GO" id="GO:0008174">
    <property type="term" value="F:mRNA methyltransferase activity"/>
    <property type="evidence" value="ECO:0007669"/>
    <property type="project" value="UniProtKB-UniRule"/>
</dbReference>
<evidence type="ECO:0000256" key="9">
    <source>
        <dbReference type="ARBA" id="ARBA00047984"/>
    </source>
</evidence>
<keyword evidence="10" id="KW-0472">Membrane</keyword>
<evidence type="ECO:0000259" key="13">
    <source>
        <dbReference type="PROSITE" id="PS51743"/>
    </source>
</evidence>
<dbReference type="EMBL" id="LC415906">
    <property type="protein sequence ID" value="BBF90594.1"/>
    <property type="molecule type" value="Genomic_RNA"/>
</dbReference>
<evidence type="ECO:0000256" key="3">
    <source>
        <dbReference type="ARBA" id="ARBA00022695"/>
    </source>
</evidence>
<dbReference type="GO" id="GO:0003968">
    <property type="term" value="F:RNA-directed RNA polymerase activity"/>
    <property type="evidence" value="ECO:0007669"/>
    <property type="project" value="UniProtKB-KW"/>
</dbReference>
<keyword evidence="2" id="KW-0808">Transferase</keyword>
<sequence precursor="true">MVSFQVEDNKLPLYFTNSFDSKSICQVTYNELNKTKRKITSLSKCILGYPLQLVGQSFKKGALKYLRQYYQLPGCNFNKIPLKLARSFRSPMLELVNRVNEYKLGLVGEDSSAPALSEWKIQGSTGVNSDYVLWYNDDVEAVDVMARNVDVNKSTVAIEWRLRWNGRLNKGWGNYEVDYTRHFNRPVNNKVVGSFALFNPKSVADKKAQCCLMYLLSYDRTLVNKMGIYINIKLSEWGKSELKRVMNMERMTGANTNPNKPVTAEQKTILRRGRNQYKNGFFEVALERDKQKKETFVINSNDGREVRVLNDRNAVKNVFNATLHNKSYVLHPMSFTPSGKRVFQEKEGYCWLDAFSEGGRRIPDNVIPFKHLRVHVLLSCGLGHLLKKHMRKTGNMMYHFEIEPTNKPVTMEYMGFLGAGAMFNGDDDTKDLNLRVDGFIDKVLENTAIRGDNVLMNNILHRASERLNIEATKSKDVQIRVCLDNNEKRMLTRLFPEMSMDFLDSTSSSHALFNAMRQCENYYFHKMMGSRDYIDAGGDIIQNLSEYSNNIHVCSPLVDVRDAKRHMDKSIILDKMRGFSEKLSMCDKLTQDCDHKATNIVAVEVYDMTLQDIARSIQSHGAKRFDLSCIIPPEIVNDDCDVELFDGRLRVTVSGGLAEYFYGNTGETYTHNVHTLRDIMKNQIFVVDGLVFKRTLEKSKDQLHFFSIVPCYDFPSGDYMVSTHYHRSELDKVYVNVPIKDAYGVTTFLKFKEDRSFVHSMVEYVANTSIRVDDKTIEWAISQYRARKTVVIKAGKVSQKESCVPLDLLPGFLATIIAEGIRVREKTHHLARMSYIRHYIPSIVDIVFMLIKTFFTHVIKQTHQLFVDVLRYFFTDKLVDALMNVEGRIEDPPKTMVFQQSFSVFTDTRSKNHILMNSFNHFLDDQIEQPESVADDKEWGEFDDVSLEGEVSELINSGGGANSDFFFYCRMSKLVRTFLPVNQSTKVIDLIMKAYIGIKSKFTALKRKLIDALRYIKSTSMTGLGAILSLLLRELRKPIDWASKKLSNMLKRKIDDCIDDLSSNGISSDPFENPMFSDSSDEELPDLEDIESESNGVISEVQKPRTCYWKNLKQWMKITYQNIVAWFKDKRKNNTFAKGYNQAVSTLTLILSDVDAFNNVYNLIVSCGVNAALSVVFGNFYIPYYMLQCGVNATLRTGVFGKMSETTILAADTIMSGLADVRFLHPNYMTLKWGANKMLATKGKIKLKSVPQLKEVCEESIKKDLIGSELICSLPLKAYIWILYALLFIWFLYPAQTTCLLFIAYPLYDYRKYITNMVYPSNIMASYPRAVNRFKNTYNMKQLRKAIREKFSDTKTGNDDQGETEKHPFEAYEGTYEHQTDGKEEIINEGNKPDLIEEQVGKENVGVNSNNFDSKKPTLFKGDRLRNSDIKLCKFLQFYPLSVCASFSLTNDKVVDSIEEFYFLERKKLEIELGKVKNTLHMIQTHGNMISSLRKFTNDKTVYVSSGNNNYYRMSFRDQHPSKEDFKVKFNSAMEMIPGNVITSDVCVTTDEFRGMYSNARCLAIESMFDENNNLVKRPNLESMTFFNKPPGAGKTTEIVNLMDHDLKLGLKTMAFSATKMGCNELKTKLANKGVSQVDKLVRTYDSLLMNTPNVIELDKAYFDEAYMIHSGQFLVCAAKLKYNNLYCYGDVNQLPYINRNPYVTDYHSFSIFEDVELNHDDKTFRCPADVCYLLSNLKNDAGKPLYPRGVKNSNPGSKVIRSCEVEGVNGVNQIEIQKDVKYLTFTQDEKIELQHHIARSGGCEHEVNTVHEAQGCTFPSVALVRLRGHDNPVMSNINQIVVAMSRHTKHFKYFVLHSKLDDKVSSHVKTLKTVADYILKDFMFKQSVDTYSLKMEEWTYPDTLSRAPSSNYHCVSDFMDLCFPGVKAYDYLHRTYMYEYSDYYLPPCEDVNITMSKTKPYRSGKYVVPRIIGKGERNRPDTWKQVLLSLSHRNFNSPMINHRVDVNLSANILLASLKGCLDEEKFGEWYEPILPDLHKMDDWLKSRDGNKYRRLNSKLDYTILRDKFFKLNLMVKGETKPKMDTSTYESYNAPANIIYYQQVVNLYFSPMFLAVFDRLTYCLNDKIILYSGMNTDTLAKLIESKLSADLNDYNTTEIDFSKFDKSQGTIFKIYEKLVYELFKFDQDTYKNIEMSEHFCRVSSVSGIDLELGSQRRTGSPNTWLSNTLATLGMLMSFYKLEDIDLILVSGDDSLIFSRRKLPNVVGEINKCFGMEAKLIENSVAYFCSKYIISDKGKIKVVPDPVRFFEKLSTPVRLDEIDSKLSLRERYISFKDLMRGYDLDGTVMMVDALVCYRHKLPVGASYAALTFIHCLLSNFMSFMRIYELGETVDI</sequence>
<evidence type="ECO:0000256" key="2">
    <source>
        <dbReference type="ARBA" id="ARBA00022679"/>
    </source>
</evidence>
<dbReference type="GO" id="GO:0005524">
    <property type="term" value="F:ATP binding"/>
    <property type="evidence" value="ECO:0007669"/>
    <property type="project" value="UniProtKB-KW"/>
</dbReference>
<feature type="domain" description="(+)RNA virus helicase C-terminal" evidence="12">
    <location>
        <begin position="1554"/>
        <end position="1892"/>
    </location>
</feature>
<keyword evidence="4" id="KW-0547">Nucleotide-binding</keyword>
<keyword evidence="7" id="KW-0067">ATP-binding</keyword>
<feature type="domain" description="RdRp catalytic" evidence="11">
    <location>
        <begin position="2154"/>
        <end position="2266"/>
    </location>
</feature>
<reference evidence="14" key="1">
    <citation type="journal article" date="2019" name="J. Gen. Plant Pathol.">
        <title>The p27 open reading frame of tomato infectious chlorosis virus encodes a suppressor of RNA silencing.</title>
        <authorList>
            <person name="Mashiko T."/>
            <person name="Wang W.-Q."/>
            <person name="Hartono S."/>
            <person name="Suastica G."/>
            <person name="Neriya Y."/>
            <person name="Nishigawa H."/>
            <person name="Natsuaki T."/>
        </authorList>
    </citation>
    <scope>NUCLEOTIDE SEQUENCE</scope>
</reference>
<keyword evidence="10" id="KW-1133">Transmembrane helix</keyword>
<evidence type="ECO:0000256" key="1">
    <source>
        <dbReference type="ARBA" id="ARBA00022484"/>
    </source>
</evidence>
<keyword evidence="1" id="KW-0696">RNA-directed RNA polymerase</keyword>
<dbReference type="GO" id="GO:0003724">
    <property type="term" value="F:RNA helicase activity"/>
    <property type="evidence" value="ECO:0007669"/>
    <property type="project" value="UniProtKB-EC"/>
</dbReference>
<name>A0A5A4PY61_9CLOS</name>
<dbReference type="SUPFAM" id="SSF56672">
    <property type="entry name" value="DNA/RNA polymerases"/>
    <property type="match status" value="1"/>
</dbReference>
<evidence type="ECO:0000256" key="6">
    <source>
        <dbReference type="ARBA" id="ARBA00022801"/>
    </source>
</evidence>
<dbReference type="SUPFAM" id="SSF52540">
    <property type="entry name" value="P-loop containing nucleoside triphosphate hydrolases"/>
    <property type="match status" value="1"/>
</dbReference>
<evidence type="ECO:0000256" key="10">
    <source>
        <dbReference type="SAM" id="Phobius"/>
    </source>
</evidence>
<dbReference type="Pfam" id="PF00978">
    <property type="entry name" value="RdRP_2"/>
    <property type="match status" value="1"/>
</dbReference>
<dbReference type="GO" id="GO:0016556">
    <property type="term" value="P:mRNA modification"/>
    <property type="evidence" value="ECO:0007669"/>
    <property type="project" value="InterPro"/>
</dbReference>
<dbReference type="Pfam" id="PF01443">
    <property type="entry name" value="Viral_helicase1"/>
    <property type="match status" value="1"/>
</dbReference>
<dbReference type="Pfam" id="PF01660">
    <property type="entry name" value="Vmethyltransf"/>
    <property type="match status" value="1"/>
</dbReference>
<evidence type="ECO:0000256" key="5">
    <source>
        <dbReference type="ARBA" id="ARBA00022758"/>
    </source>
</evidence>
<dbReference type="InterPro" id="IPR047308">
    <property type="entry name" value="Closteroviridae_RdRp"/>
</dbReference>
<keyword evidence="6" id="KW-0378">Hydrolase</keyword>
<dbReference type="InterPro" id="IPR027417">
    <property type="entry name" value="P-loop_NTPase"/>
</dbReference>
<dbReference type="InterPro" id="IPR043502">
    <property type="entry name" value="DNA/RNA_pol_sf"/>
</dbReference>
<evidence type="ECO:0000256" key="8">
    <source>
        <dbReference type="ARBA" id="ARBA00022953"/>
    </source>
</evidence>
<dbReference type="InterPro" id="IPR001788">
    <property type="entry name" value="RNA-dep_RNA_pol_alsuvir"/>
</dbReference>
<evidence type="ECO:0000256" key="7">
    <source>
        <dbReference type="ARBA" id="ARBA00022840"/>
    </source>
</evidence>
<feature type="transmembrane region" description="Helical" evidence="10">
    <location>
        <begin position="1278"/>
        <end position="1308"/>
    </location>
</feature>
<feature type="domain" description="Alphavirus-like MT" evidence="13">
    <location>
        <begin position="501"/>
        <end position="680"/>
    </location>
</feature>
<dbReference type="GO" id="GO:0006396">
    <property type="term" value="P:RNA processing"/>
    <property type="evidence" value="ECO:0007669"/>
    <property type="project" value="InterPro"/>
</dbReference>
<dbReference type="PROSITE" id="PS50507">
    <property type="entry name" value="RDRP_SSRNA_POS"/>
    <property type="match status" value="1"/>
</dbReference>
<keyword evidence="5" id="KW-0688">Ribosomal frameshifting</keyword>
<dbReference type="PROSITE" id="PS51743">
    <property type="entry name" value="ALPHAVIRUS_MT"/>
    <property type="match status" value="1"/>
</dbReference>
<dbReference type="PROSITE" id="PS51657">
    <property type="entry name" value="PSRV_HELICASE"/>
    <property type="match status" value="1"/>
</dbReference>
<keyword evidence="3" id="KW-0548">Nucleotidyltransferase</keyword>
<evidence type="ECO:0000256" key="4">
    <source>
        <dbReference type="ARBA" id="ARBA00022741"/>
    </source>
</evidence>
<dbReference type="InterPro" id="IPR007094">
    <property type="entry name" value="RNA-dir_pol_PSvirus"/>
</dbReference>
<keyword evidence="8" id="KW-0693">Viral RNA replication</keyword>
<dbReference type="InterPro" id="IPR002588">
    <property type="entry name" value="Alphavirus-like_MT_dom"/>
</dbReference>
<evidence type="ECO:0000259" key="12">
    <source>
        <dbReference type="PROSITE" id="PS51657"/>
    </source>
</evidence>
<proteinExistence type="predicted"/>
<evidence type="ECO:0000313" key="14">
    <source>
        <dbReference type="EMBL" id="BBF90594.1"/>
    </source>
</evidence>
<dbReference type="GO" id="GO:0016787">
    <property type="term" value="F:hydrolase activity"/>
    <property type="evidence" value="ECO:0007669"/>
    <property type="project" value="UniProtKB-KW"/>
</dbReference>
<accession>A0A5A4PY61</accession>
<organism evidence="14">
    <name type="scientific">Tomato infectious chlorosis virus</name>
    <dbReference type="NCBI Taxonomy" id="52135"/>
    <lineage>
        <taxon>Viruses</taxon>
        <taxon>Riboviria</taxon>
        <taxon>Orthornavirae</taxon>
        <taxon>Kitrinoviricota</taxon>
        <taxon>Alsuviricetes</taxon>
        <taxon>Martellivirales</taxon>
        <taxon>Closteroviridae</taxon>
        <taxon>Crinivirus</taxon>
        <taxon>Crinivirus contagichlorosis</taxon>
    </lineage>
</organism>
<dbReference type="GO" id="GO:0003723">
    <property type="term" value="F:RNA binding"/>
    <property type="evidence" value="ECO:0007669"/>
    <property type="project" value="InterPro"/>
</dbReference>
<comment type="catalytic activity">
    <reaction evidence="9">
        <text>ATP + H2O = ADP + phosphate + H(+)</text>
        <dbReference type="Rhea" id="RHEA:13065"/>
        <dbReference type="ChEBI" id="CHEBI:15377"/>
        <dbReference type="ChEBI" id="CHEBI:15378"/>
        <dbReference type="ChEBI" id="CHEBI:30616"/>
        <dbReference type="ChEBI" id="CHEBI:43474"/>
        <dbReference type="ChEBI" id="CHEBI:456216"/>
        <dbReference type="EC" id="3.6.4.13"/>
    </reaction>
</comment>
<protein>
    <submittedName>
        <fullName evidence="14">ORF1a/1b fusion protein</fullName>
    </submittedName>
</protein>
<dbReference type="InterPro" id="IPR027351">
    <property type="entry name" value="(+)RNA_virus_helicase_core_dom"/>
</dbReference>
<dbReference type="GO" id="GO:0039694">
    <property type="term" value="P:viral RNA genome replication"/>
    <property type="evidence" value="ECO:0007669"/>
    <property type="project" value="InterPro"/>
</dbReference>
<dbReference type="GO" id="GO:0006351">
    <property type="term" value="P:DNA-templated transcription"/>
    <property type="evidence" value="ECO:0007669"/>
    <property type="project" value="InterPro"/>
</dbReference>
<dbReference type="CDD" id="cd23253">
    <property type="entry name" value="Closteroviridae_RdRp"/>
    <property type="match status" value="1"/>
</dbReference>
<keyword evidence="10" id="KW-0812">Transmembrane</keyword>
<dbReference type="GO" id="GO:0075523">
    <property type="term" value="P:viral translational frameshifting"/>
    <property type="evidence" value="ECO:0007669"/>
    <property type="project" value="UniProtKB-KW"/>
</dbReference>
<evidence type="ECO:0000259" key="11">
    <source>
        <dbReference type="PROSITE" id="PS50507"/>
    </source>
</evidence>
<dbReference type="Gene3D" id="3.40.50.300">
    <property type="entry name" value="P-loop containing nucleotide triphosphate hydrolases"/>
    <property type="match status" value="2"/>
</dbReference>